<keyword evidence="5 8" id="KW-0819">tRNA processing</keyword>
<dbReference type="SUPFAM" id="SSF53335">
    <property type="entry name" value="S-adenosyl-L-methionine-dependent methyltransferases"/>
    <property type="match status" value="1"/>
</dbReference>
<evidence type="ECO:0000313" key="11">
    <source>
        <dbReference type="Proteomes" id="UP000730161"/>
    </source>
</evidence>
<feature type="binding site" evidence="8">
    <location>
        <position position="82"/>
    </location>
    <ligand>
        <name>S-adenosyl-L-methionine</name>
        <dbReference type="ChEBI" id="CHEBI:59789"/>
    </ligand>
</feature>
<gene>
    <name evidence="8" type="primary">trm1</name>
    <name evidence="10" type="ORF">RJ53_05095</name>
</gene>
<dbReference type="GO" id="GO:0046872">
    <property type="term" value="F:metal ion binding"/>
    <property type="evidence" value="ECO:0007669"/>
    <property type="project" value="UniProtKB-KW"/>
</dbReference>
<dbReference type="GO" id="GO:0000049">
    <property type="term" value="F:tRNA binding"/>
    <property type="evidence" value="ECO:0007669"/>
    <property type="project" value="UniProtKB-UniRule"/>
</dbReference>
<dbReference type="EC" id="2.1.1.216" evidence="7 8"/>
<evidence type="ECO:0000256" key="9">
    <source>
        <dbReference type="PROSITE-ProRule" id="PRU00958"/>
    </source>
</evidence>
<dbReference type="PANTHER" id="PTHR10631:SF3">
    <property type="entry name" value="TRNA (GUANINE(26)-N(2))-DIMETHYLTRANSFERASE"/>
    <property type="match status" value="1"/>
</dbReference>
<keyword evidence="8" id="KW-0479">Metal-binding</keyword>
<keyword evidence="11" id="KW-1185">Reference proteome</keyword>
<keyword evidence="3 8" id="KW-0808">Transferase</keyword>
<comment type="function">
    <text evidence="8">Dimethylates a single guanine residue at position 26 of a number of tRNAs using S-adenosyl-L-methionine as donor of the methyl groups.</text>
</comment>
<dbReference type="GO" id="GO:0002940">
    <property type="term" value="P:tRNA N2-guanine methylation"/>
    <property type="evidence" value="ECO:0007669"/>
    <property type="project" value="TreeGrafter"/>
</dbReference>
<comment type="catalytic activity">
    <reaction evidence="8">
        <text>guanosine(26) in tRNA + 2 S-adenosyl-L-methionine = N(2)-dimethylguanosine(26) in tRNA + 2 S-adenosyl-L-homocysteine + 2 H(+)</text>
        <dbReference type="Rhea" id="RHEA:43140"/>
        <dbReference type="Rhea" id="RHEA-COMP:10359"/>
        <dbReference type="Rhea" id="RHEA-COMP:10360"/>
        <dbReference type="ChEBI" id="CHEBI:15378"/>
        <dbReference type="ChEBI" id="CHEBI:57856"/>
        <dbReference type="ChEBI" id="CHEBI:59789"/>
        <dbReference type="ChEBI" id="CHEBI:74269"/>
        <dbReference type="ChEBI" id="CHEBI:74513"/>
        <dbReference type="EC" id="2.1.1.216"/>
    </reaction>
</comment>
<dbReference type="InterPro" id="IPR042296">
    <property type="entry name" value="tRNA_met_Trm1_C"/>
</dbReference>
<dbReference type="EMBL" id="JWHL01000005">
    <property type="protein sequence ID" value="MBR1368918.1"/>
    <property type="molecule type" value="Genomic_DNA"/>
</dbReference>
<dbReference type="InterPro" id="IPR002905">
    <property type="entry name" value="Trm1"/>
</dbReference>
<name>A0A8J7W7G0_9EURY</name>
<evidence type="ECO:0000256" key="5">
    <source>
        <dbReference type="ARBA" id="ARBA00022694"/>
    </source>
</evidence>
<dbReference type="OrthoDB" id="372177at2157"/>
<dbReference type="InterPro" id="IPR022923">
    <property type="entry name" value="TRM1_arc_bac"/>
</dbReference>
<dbReference type="Gene3D" id="3.40.50.150">
    <property type="entry name" value="Vaccinia Virus protein VP39"/>
    <property type="match status" value="1"/>
</dbReference>
<evidence type="ECO:0000256" key="2">
    <source>
        <dbReference type="ARBA" id="ARBA00022603"/>
    </source>
</evidence>
<organism evidence="10 11">
    <name type="scientific">Methanocalculus chunghsingensis</name>
    <dbReference type="NCBI Taxonomy" id="156457"/>
    <lineage>
        <taxon>Archaea</taxon>
        <taxon>Methanobacteriati</taxon>
        <taxon>Methanobacteriota</taxon>
        <taxon>Stenosarchaea group</taxon>
        <taxon>Methanomicrobia</taxon>
        <taxon>Methanomicrobiales</taxon>
        <taxon>Methanocalculaceae</taxon>
        <taxon>Methanocalculus</taxon>
    </lineage>
</organism>
<dbReference type="PANTHER" id="PTHR10631">
    <property type="entry name" value="N 2 ,N 2 -DIMETHYLGUANOSINE TRNA METHYLTRANSFERASE"/>
    <property type="match status" value="1"/>
</dbReference>
<dbReference type="Proteomes" id="UP000730161">
    <property type="component" value="Unassembled WGS sequence"/>
</dbReference>
<evidence type="ECO:0000256" key="1">
    <source>
        <dbReference type="ARBA" id="ARBA00022555"/>
    </source>
</evidence>
<comment type="similarity">
    <text evidence="8 9">Belongs to the class I-like SAM-binding methyltransferase superfamily. Trm1 family.</text>
</comment>
<keyword evidence="8" id="KW-0862">Zinc</keyword>
<evidence type="ECO:0000256" key="6">
    <source>
        <dbReference type="ARBA" id="ARBA00022884"/>
    </source>
</evidence>
<evidence type="ECO:0000256" key="4">
    <source>
        <dbReference type="ARBA" id="ARBA00022691"/>
    </source>
</evidence>
<accession>A0A8J7W7G0</accession>
<dbReference type="InterPro" id="IPR029063">
    <property type="entry name" value="SAM-dependent_MTases_sf"/>
</dbReference>
<sequence length="371" mass="41732">MDFASVVEGTTRFAIPRQDDDAHFPPGTAPVFFNKRMELNRDATILLLSELLPSDYLDLMAATGVRALRVAHECAIPVIANDRDAAAVRFLRDNARRLNLPIRVVNRDAHALLATERFETVDLDPFGSPAPFIDSCIRSARRYLFVTATDTAPLCGAHLKAGMRRYAARPMNTDYHPEVGLRMLIGHVARETMKYDRGIEPILSFSFEHFHRTHLRLIPGVRAADRTRTSLGYIHQCPTCAYREVEAELLPGSVICPYCSKKTDPIGPLWIGEIINREIVQNLLERIPTMILGSKARLTRHLTLLLGELPLLPHYDYHLMAKRTGASPPAMEIFLTRLRERGYRASRAHYSGTAVLTDAPLDIIQDVFKVS</sequence>
<feature type="binding site" evidence="8">
    <location>
        <position position="109"/>
    </location>
    <ligand>
        <name>S-adenosyl-L-methionine</name>
        <dbReference type="ChEBI" id="CHEBI:59789"/>
    </ligand>
</feature>
<feature type="binding site" evidence="8">
    <location>
        <position position="66"/>
    </location>
    <ligand>
        <name>S-adenosyl-L-methionine</name>
        <dbReference type="ChEBI" id="CHEBI:59789"/>
    </ligand>
</feature>
<dbReference type="Gene3D" id="3.30.56.70">
    <property type="entry name" value="N2,N2-dimethylguanosine tRNA methyltransferase, C-terminal domain"/>
    <property type="match status" value="1"/>
</dbReference>
<proteinExistence type="inferred from homology"/>
<dbReference type="CDD" id="cd02440">
    <property type="entry name" value="AdoMet_MTases"/>
    <property type="match status" value="1"/>
</dbReference>
<dbReference type="HAMAP" id="MF_00290">
    <property type="entry name" value="tRNA_dimethyltr_TRM1"/>
    <property type="match status" value="1"/>
</dbReference>
<feature type="binding site" evidence="8">
    <location>
        <position position="256"/>
    </location>
    <ligand>
        <name>Zn(2+)</name>
        <dbReference type="ChEBI" id="CHEBI:29105"/>
    </ligand>
</feature>
<keyword evidence="1 8" id="KW-0820">tRNA-binding</keyword>
<evidence type="ECO:0000256" key="3">
    <source>
        <dbReference type="ARBA" id="ARBA00022679"/>
    </source>
</evidence>
<evidence type="ECO:0000256" key="7">
    <source>
        <dbReference type="ARBA" id="ARBA00039099"/>
    </source>
</evidence>
<dbReference type="GO" id="GO:0160104">
    <property type="term" value="F:tRNA (guanine(26)-N2)-dimethyltransferase activity"/>
    <property type="evidence" value="ECO:0007669"/>
    <property type="project" value="UniProtKB-UniRule"/>
</dbReference>
<protein>
    <recommendedName>
        <fullName evidence="7 8">tRNA (guanine(26)-N(2))-dimethyltransferase</fullName>
        <ecNumber evidence="7 8">2.1.1.216</ecNumber>
    </recommendedName>
    <alternativeName>
        <fullName evidence="8">tRNA 2,2-dimethylguanosine-26 methyltransferase</fullName>
    </alternativeName>
    <alternativeName>
        <fullName evidence="8">tRNA(guanine-26,N(2)-N(2)) methyltransferase</fullName>
    </alternativeName>
    <alternativeName>
        <fullName evidence="8">tRNA(m(2,2)G26)dimethyltransferase</fullName>
    </alternativeName>
</protein>
<keyword evidence="2 8" id="KW-0489">Methyltransferase</keyword>
<comment type="caution">
    <text evidence="10">The sequence shown here is derived from an EMBL/GenBank/DDBJ whole genome shotgun (WGS) entry which is preliminary data.</text>
</comment>
<feature type="binding site" evidence="8">
    <location>
        <position position="237"/>
    </location>
    <ligand>
        <name>Zn(2+)</name>
        <dbReference type="ChEBI" id="CHEBI:29105"/>
    </ligand>
</feature>
<dbReference type="PROSITE" id="PS51626">
    <property type="entry name" value="SAM_MT_TRM1"/>
    <property type="match status" value="1"/>
</dbReference>
<dbReference type="AlphaFoldDB" id="A0A8J7W7G0"/>
<dbReference type="Pfam" id="PF02005">
    <property type="entry name" value="TRM"/>
    <property type="match status" value="1"/>
</dbReference>
<reference evidence="10" key="1">
    <citation type="submission" date="2014-12" db="EMBL/GenBank/DDBJ databases">
        <authorList>
            <person name="Huang H.-H."/>
            <person name="Chen S.-C."/>
            <person name="Lai M.-C."/>
        </authorList>
    </citation>
    <scope>NUCLEOTIDE SEQUENCE</scope>
    <source>
        <strain evidence="10">K1F9705b</strain>
    </source>
</reference>
<evidence type="ECO:0000313" key="10">
    <source>
        <dbReference type="EMBL" id="MBR1368918.1"/>
    </source>
</evidence>
<feature type="binding site" evidence="8">
    <location>
        <position position="108"/>
    </location>
    <ligand>
        <name>S-adenosyl-L-methionine</name>
        <dbReference type="ChEBI" id="CHEBI:59789"/>
    </ligand>
</feature>
<keyword evidence="4 8" id="KW-0949">S-adenosyl-L-methionine</keyword>
<feature type="binding site" evidence="8">
    <location>
        <position position="259"/>
    </location>
    <ligand>
        <name>Zn(2+)</name>
        <dbReference type="ChEBI" id="CHEBI:29105"/>
    </ligand>
</feature>
<feature type="binding site" evidence="8">
    <location>
        <position position="240"/>
    </location>
    <ligand>
        <name>Zn(2+)</name>
        <dbReference type="ChEBI" id="CHEBI:29105"/>
    </ligand>
</feature>
<dbReference type="RefSeq" id="WP_211530566.1">
    <property type="nucleotide sequence ID" value="NZ_JWHL01000005.1"/>
</dbReference>
<keyword evidence="6 8" id="KW-0694">RNA-binding</keyword>
<evidence type="ECO:0000256" key="8">
    <source>
        <dbReference type="HAMAP-Rule" id="MF_00290"/>
    </source>
</evidence>
<feature type="binding site" evidence="8">
    <location>
        <position position="41"/>
    </location>
    <ligand>
        <name>S-adenosyl-L-methionine</name>
        <dbReference type="ChEBI" id="CHEBI:59789"/>
    </ligand>
</feature>